<sequence length="215" mass="23245">MSVTGVWVVGVMPDEKVWDLLRAAVQDLSPVPVSVPRDVSGGLDWWRGKAQESMFSASATSPGSWSADEDAFRLSAFLDACRDDAEHVEALRDAVMDQFPSDGEEGLFVAAARKASPFSALAYALGPDAVLRLPGWFGDFLLDAEQVRAQLPAAEEALALTGAQRRDAVERIHAWMTGLGDDPDHHAGELLDGPLRVLRHAARTGQAAAAHVRWY</sequence>
<proteinExistence type="predicted"/>
<accession>A0ABU3UGJ4</accession>
<evidence type="ECO:0000313" key="1">
    <source>
        <dbReference type="EMBL" id="MDU8993022.1"/>
    </source>
</evidence>
<organism evidence="1 2">
    <name type="scientific">Streptomyces mirabilis</name>
    <dbReference type="NCBI Taxonomy" id="68239"/>
    <lineage>
        <taxon>Bacteria</taxon>
        <taxon>Bacillati</taxon>
        <taxon>Actinomycetota</taxon>
        <taxon>Actinomycetes</taxon>
        <taxon>Kitasatosporales</taxon>
        <taxon>Streptomycetaceae</taxon>
        <taxon>Streptomyces</taxon>
    </lineage>
</organism>
<dbReference type="EMBL" id="JARAKF010000001">
    <property type="protein sequence ID" value="MDU8993022.1"/>
    <property type="molecule type" value="Genomic_DNA"/>
</dbReference>
<dbReference type="Proteomes" id="UP001257627">
    <property type="component" value="Unassembled WGS sequence"/>
</dbReference>
<name>A0ABU3UGJ4_9ACTN</name>
<dbReference type="RefSeq" id="WP_316732601.1">
    <property type="nucleotide sequence ID" value="NZ_JARAKF010000001.1"/>
</dbReference>
<keyword evidence="2" id="KW-1185">Reference proteome</keyword>
<gene>
    <name evidence="1" type="ORF">PU648_11750</name>
</gene>
<reference evidence="1 2" key="1">
    <citation type="submission" date="2023-02" db="EMBL/GenBank/DDBJ databases">
        <authorList>
            <person name="Maleckis M."/>
        </authorList>
    </citation>
    <scope>NUCLEOTIDE SEQUENCE [LARGE SCALE GENOMIC DNA]</scope>
    <source>
        <strain evidence="1 2">P8-A2</strain>
    </source>
</reference>
<protein>
    <submittedName>
        <fullName evidence="1">Uncharacterized protein</fullName>
    </submittedName>
</protein>
<evidence type="ECO:0000313" key="2">
    <source>
        <dbReference type="Proteomes" id="UP001257627"/>
    </source>
</evidence>
<comment type="caution">
    <text evidence="1">The sequence shown here is derived from an EMBL/GenBank/DDBJ whole genome shotgun (WGS) entry which is preliminary data.</text>
</comment>